<evidence type="ECO:0000256" key="3">
    <source>
        <dbReference type="ARBA" id="ARBA00022692"/>
    </source>
</evidence>
<evidence type="ECO:0000256" key="7">
    <source>
        <dbReference type="ARBA" id="ARBA00040302"/>
    </source>
</evidence>
<keyword evidence="3 9" id="KW-0812">Transmembrane</keyword>
<dbReference type="AlphaFoldDB" id="A0A443STH5"/>
<feature type="transmembrane region" description="Helical" evidence="9">
    <location>
        <begin position="139"/>
        <end position="160"/>
    </location>
</feature>
<gene>
    <name evidence="10" type="ORF">B4U80_08754</name>
</gene>
<evidence type="ECO:0000256" key="6">
    <source>
        <dbReference type="ARBA" id="ARBA00023180"/>
    </source>
</evidence>
<dbReference type="EMBL" id="NCKV01000353">
    <property type="protein sequence ID" value="RWS30849.1"/>
    <property type="molecule type" value="Genomic_DNA"/>
</dbReference>
<dbReference type="SUPFAM" id="SSF103473">
    <property type="entry name" value="MFS general substrate transporter"/>
    <property type="match status" value="1"/>
</dbReference>
<feature type="transmembrane region" description="Helical" evidence="9">
    <location>
        <begin position="172"/>
        <end position="192"/>
    </location>
</feature>
<evidence type="ECO:0000256" key="9">
    <source>
        <dbReference type="SAM" id="Phobius"/>
    </source>
</evidence>
<dbReference type="InterPro" id="IPR036259">
    <property type="entry name" value="MFS_trans_sf"/>
</dbReference>
<feature type="transmembrane region" description="Helical" evidence="9">
    <location>
        <begin position="369"/>
        <end position="393"/>
    </location>
</feature>
<dbReference type="PANTHER" id="PTHR23294:SF0">
    <property type="entry name" value="UNC93-LIKE PROTEIN MFSD11"/>
    <property type="match status" value="1"/>
</dbReference>
<evidence type="ECO:0000256" key="8">
    <source>
        <dbReference type="ARBA" id="ARBA00041910"/>
    </source>
</evidence>
<feature type="transmembrane region" description="Helical" evidence="9">
    <location>
        <begin position="225"/>
        <end position="251"/>
    </location>
</feature>
<feature type="transmembrane region" description="Helical" evidence="9">
    <location>
        <begin position="399"/>
        <end position="421"/>
    </location>
</feature>
<dbReference type="GO" id="GO:0016020">
    <property type="term" value="C:membrane"/>
    <property type="evidence" value="ECO:0007669"/>
    <property type="project" value="UniProtKB-SubCell"/>
</dbReference>
<name>A0A443STH5_9ACAR</name>
<evidence type="ECO:0000256" key="4">
    <source>
        <dbReference type="ARBA" id="ARBA00022989"/>
    </source>
</evidence>
<feature type="transmembrane region" description="Helical" evidence="9">
    <location>
        <begin position="297"/>
        <end position="316"/>
    </location>
</feature>
<feature type="transmembrane region" description="Helical" evidence="9">
    <location>
        <begin position="263"/>
        <end position="285"/>
    </location>
</feature>
<feature type="transmembrane region" description="Helical" evidence="9">
    <location>
        <begin position="328"/>
        <end position="348"/>
    </location>
</feature>
<feature type="transmembrane region" description="Helical" evidence="9">
    <location>
        <begin position="50"/>
        <end position="67"/>
    </location>
</feature>
<evidence type="ECO:0000256" key="2">
    <source>
        <dbReference type="ARBA" id="ARBA00009172"/>
    </source>
</evidence>
<proteinExistence type="inferred from homology"/>
<dbReference type="OrthoDB" id="196103at2759"/>
<dbReference type="PANTHER" id="PTHR23294">
    <property type="entry name" value="ET TRANSLATION PRODUCT-RELATED"/>
    <property type="match status" value="1"/>
</dbReference>
<dbReference type="Pfam" id="PF05978">
    <property type="entry name" value="UNC-93"/>
    <property type="match status" value="1"/>
</dbReference>
<evidence type="ECO:0000313" key="10">
    <source>
        <dbReference type="EMBL" id="RWS30849.1"/>
    </source>
</evidence>
<keyword evidence="5 9" id="KW-0472">Membrane</keyword>
<keyword evidence="4 9" id="KW-1133">Transmembrane helix</keyword>
<protein>
    <recommendedName>
        <fullName evidence="7">UNC93-like protein MFSD11</fullName>
    </recommendedName>
    <alternativeName>
        <fullName evidence="8">Major facilitator superfamily domain-containing protein 11</fullName>
    </alternativeName>
</protein>
<comment type="subcellular location">
    <subcellularLocation>
        <location evidence="1">Membrane</location>
        <topology evidence="1">Multi-pass membrane protein</topology>
    </subcellularLocation>
</comment>
<dbReference type="InterPro" id="IPR010291">
    <property type="entry name" value="Ion_channel_UNC-93"/>
</dbReference>
<comment type="caution">
    <text evidence="10">The sequence shown here is derived from an EMBL/GenBank/DDBJ whole genome shotgun (WGS) entry which is preliminary data.</text>
</comment>
<accession>A0A443STH5</accession>
<dbReference type="InterPro" id="IPR051617">
    <property type="entry name" value="UNC-93-like_regulator"/>
</dbReference>
<comment type="similarity">
    <text evidence="2">Belongs to the unc-93 family.</text>
</comment>
<keyword evidence="6" id="KW-0325">Glycoprotein</keyword>
<reference evidence="10 11" key="1">
    <citation type="journal article" date="2018" name="Gigascience">
        <title>Genomes of trombidid mites reveal novel predicted allergens and laterally-transferred genes associated with secondary metabolism.</title>
        <authorList>
            <person name="Dong X."/>
            <person name="Chaisiri K."/>
            <person name="Xia D."/>
            <person name="Armstrong S.D."/>
            <person name="Fang Y."/>
            <person name="Donnelly M.J."/>
            <person name="Kadowaki T."/>
            <person name="McGarry J.W."/>
            <person name="Darby A.C."/>
            <person name="Makepeace B.L."/>
        </authorList>
    </citation>
    <scope>NUCLEOTIDE SEQUENCE [LARGE SCALE GENOMIC DNA]</scope>
    <source>
        <strain evidence="10">UoL-UT</strain>
    </source>
</reference>
<organism evidence="10 11">
    <name type="scientific">Leptotrombidium deliense</name>
    <dbReference type="NCBI Taxonomy" id="299467"/>
    <lineage>
        <taxon>Eukaryota</taxon>
        <taxon>Metazoa</taxon>
        <taxon>Ecdysozoa</taxon>
        <taxon>Arthropoda</taxon>
        <taxon>Chelicerata</taxon>
        <taxon>Arachnida</taxon>
        <taxon>Acari</taxon>
        <taxon>Acariformes</taxon>
        <taxon>Trombidiformes</taxon>
        <taxon>Prostigmata</taxon>
        <taxon>Anystina</taxon>
        <taxon>Parasitengona</taxon>
        <taxon>Trombiculoidea</taxon>
        <taxon>Trombiculidae</taxon>
        <taxon>Leptotrombidium</taxon>
    </lineage>
</organism>
<dbReference type="STRING" id="299467.A0A443STH5"/>
<dbReference type="VEuPathDB" id="VectorBase:LDEU001190"/>
<keyword evidence="11" id="KW-1185">Reference proteome</keyword>
<feature type="transmembrane region" description="Helical" evidence="9">
    <location>
        <begin position="103"/>
        <end position="127"/>
    </location>
</feature>
<dbReference type="Gene3D" id="1.20.1250.20">
    <property type="entry name" value="MFS general substrate transporter like domains"/>
    <property type="match status" value="2"/>
</dbReference>
<dbReference type="Proteomes" id="UP000288716">
    <property type="component" value="Unassembled WGS sequence"/>
</dbReference>
<feature type="transmembrane region" description="Helical" evidence="9">
    <location>
        <begin position="79"/>
        <end position="97"/>
    </location>
</feature>
<sequence>MDTALYNVILLGLSFFLVFTSFQTGGMIQNAVIDGVNDEYEKEWGTPWKGYYSFFIIYGVLSVANWIAPSVVAVIGPKIAMIAGAATYCIFVANFLYPMRYGLYIVSIIVGLGAGIIWTGQGNFLTLNSNAQTMARNSGLFWAMLQCSLLFGNLFVYFQFEGKDRIESSTRLTTYAVLTSVGVLGTILMVFLRPPRNGDETTTEEPLGPITALTKAFALVKTKNMLLLCVTFLYTGLELAFFSVVYGTAIGYTLDLAPDPKRFIGISGMLIGAGEILGGAIFGILGSKTIKKGRDPIILFGFVVHMLAFSIIYYNLPSDASLSETLSLAFIKSSLPLALFCSFLLGFGDSCYNTQIYSILGSVYSQESAPAFAVFKFVQSIAAAVAFIYANLFGLHVQIYILAITSAFGTLSFCVVEWAVFCEAALSVRSSNEHIN</sequence>
<evidence type="ECO:0000256" key="5">
    <source>
        <dbReference type="ARBA" id="ARBA00023136"/>
    </source>
</evidence>
<evidence type="ECO:0000256" key="1">
    <source>
        <dbReference type="ARBA" id="ARBA00004141"/>
    </source>
</evidence>
<evidence type="ECO:0000313" key="11">
    <source>
        <dbReference type="Proteomes" id="UP000288716"/>
    </source>
</evidence>